<evidence type="ECO:0008006" key="5">
    <source>
        <dbReference type="Google" id="ProtNLM"/>
    </source>
</evidence>
<dbReference type="RefSeq" id="WP_330157686.1">
    <property type="nucleotide sequence ID" value="NZ_BAAAJA010000046.1"/>
</dbReference>
<reference evidence="3 4" key="1">
    <citation type="submission" date="2023-07" db="EMBL/GenBank/DDBJ databases">
        <authorList>
            <person name="Girao M."/>
            <person name="Carvalho M.F."/>
        </authorList>
    </citation>
    <scope>NUCLEOTIDE SEQUENCE [LARGE SCALE GENOMIC DNA]</scope>
    <source>
        <strain evidence="3 4">66/93</strain>
    </source>
</reference>
<gene>
    <name evidence="3" type="ORF">Q8A49_08150</name>
</gene>
<feature type="region of interest" description="Disordered" evidence="1">
    <location>
        <begin position="139"/>
        <end position="164"/>
    </location>
</feature>
<dbReference type="Proteomes" id="UP001348641">
    <property type="component" value="Unassembled WGS sequence"/>
</dbReference>
<evidence type="ECO:0000256" key="2">
    <source>
        <dbReference type="SAM" id="SignalP"/>
    </source>
</evidence>
<proteinExistence type="predicted"/>
<name>A0ABU7KMV8_9ACTN</name>
<evidence type="ECO:0000313" key="4">
    <source>
        <dbReference type="Proteomes" id="UP001348641"/>
    </source>
</evidence>
<sequence>MNRNFRTTVLALATSGLVVLGSAACSSGEVIDAVAGGTDVGEGNEAAVVTEPRSGLLEYIAPGEFSIDGAAFFVTEETQILGGLNACPAEDGLDENGFGLVDCDLESLEAAVQGGAPVYAEAEVEEPGNALSITEYDNDRQAEPAPGAAPDEGAAGTDGTPEGSTVVRGELEYIAPGEYMIDGTAFFVAEDAVIYAGVYACAGGVQDPDTGDIICDFDEFDAILANGTSITAEVQLVEGVAESITEY</sequence>
<feature type="compositionally biased region" description="Low complexity" evidence="1">
    <location>
        <begin position="143"/>
        <end position="160"/>
    </location>
</feature>
<dbReference type="EMBL" id="JAUUCC010000015">
    <property type="protein sequence ID" value="MEE2050467.1"/>
    <property type="molecule type" value="Genomic_DNA"/>
</dbReference>
<dbReference type="PROSITE" id="PS51257">
    <property type="entry name" value="PROKAR_LIPOPROTEIN"/>
    <property type="match status" value="1"/>
</dbReference>
<feature type="signal peptide" evidence="2">
    <location>
        <begin position="1"/>
        <end position="24"/>
    </location>
</feature>
<keyword evidence="2" id="KW-0732">Signal</keyword>
<evidence type="ECO:0000313" key="3">
    <source>
        <dbReference type="EMBL" id="MEE2050467.1"/>
    </source>
</evidence>
<evidence type="ECO:0000256" key="1">
    <source>
        <dbReference type="SAM" id="MobiDB-lite"/>
    </source>
</evidence>
<feature type="chain" id="PRO_5046080616" description="Lipoprotein" evidence="2">
    <location>
        <begin position="25"/>
        <end position="247"/>
    </location>
</feature>
<organism evidence="3 4">
    <name type="scientific">Nocardiopsis tropica</name>
    <dbReference type="NCBI Taxonomy" id="109330"/>
    <lineage>
        <taxon>Bacteria</taxon>
        <taxon>Bacillati</taxon>
        <taxon>Actinomycetota</taxon>
        <taxon>Actinomycetes</taxon>
        <taxon>Streptosporangiales</taxon>
        <taxon>Nocardiopsidaceae</taxon>
        <taxon>Nocardiopsis</taxon>
    </lineage>
</organism>
<protein>
    <recommendedName>
        <fullName evidence="5">Lipoprotein</fullName>
    </recommendedName>
</protein>
<comment type="caution">
    <text evidence="3">The sequence shown here is derived from an EMBL/GenBank/DDBJ whole genome shotgun (WGS) entry which is preliminary data.</text>
</comment>
<accession>A0ABU7KMV8</accession>